<keyword evidence="1" id="KW-0472">Membrane</keyword>
<feature type="transmembrane region" description="Helical" evidence="1">
    <location>
        <begin position="51"/>
        <end position="70"/>
    </location>
</feature>
<accession>A0A160TL24</accession>
<keyword evidence="1" id="KW-0812">Transmembrane</keyword>
<dbReference type="AlphaFoldDB" id="A0A160TL24"/>
<protein>
    <submittedName>
        <fullName evidence="2">Uncharacterized protein</fullName>
    </submittedName>
</protein>
<organism evidence="2">
    <name type="scientific">hydrothermal vent metagenome</name>
    <dbReference type="NCBI Taxonomy" id="652676"/>
    <lineage>
        <taxon>unclassified sequences</taxon>
        <taxon>metagenomes</taxon>
        <taxon>ecological metagenomes</taxon>
    </lineage>
</organism>
<reference evidence="2" key="1">
    <citation type="submission" date="2015-10" db="EMBL/GenBank/DDBJ databases">
        <authorList>
            <person name="Gilbert D.G."/>
        </authorList>
    </citation>
    <scope>NUCLEOTIDE SEQUENCE</scope>
</reference>
<dbReference type="EMBL" id="CZQE01000319">
    <property type="protein sequence ID" value="CUS45960.1"/>
    <property type="molecule type" value="Genomic_DNA"/>
</dbReference>
<evidence type="ECO:0000256" key="1">
    <source>
        <dbReference type="SAM" id="Phobius"/>
    </source>
</evidence>
<keyword evidence="1" id="KW-1133">Transmembrane helix</keyword>
<evidence type="ECO:0000313" key="2">
    <source>
        <dbReference type="EMBL" id="CUS45960.1"/>
    </source>
</evidence>
<proteinExistence type="predicted"/>
<name>A0A160TL24_9ZZZZ</name>
<sequence>MRTIGRDNPLAATQFGLLTAATFLPLTYMQMADGAAYHLWNGVNASYVVDALVSGSFCLLLGAVWTLYACKNAGRRAGSRAGPGTA</sequence>
<feature type="transmembrane region" description="Helical" evidence="1">
    <location>
        <begin position="12"/>
        <end position="31"/>
    </location>
</feature>
<gene>
    <name evidence="2" type="ORF">MGWOODY_Smn997</name>
</gene>